<keyword evidence="3 6" id="KW-1133">Transmembrane helix</keyword>
<feature type="transmembrane region" description="Helical" evidence="6">
    <location>
        <begin position="404"/>
        <end position="422"/>
    </location>
</feature>
<feature type="transmembrane region" description="Helical" evidence="6">
    <location>
        <begin position="379"/>
        <end position="398"/>
    </location>
</feature>
<evidence type="ECO:0008006" key="9">
    <source>
        <dbReference type="Google" id="ProtNLM"/>
    </source>
</evidence>
<feature type="transmembrane region" description="Helical" evidence="6">
    <location>
        <begin position="443"/>
        <end position="464"/>
    </location>
</feature>
<sequence length="517" mass="57040">MEGEKKSMPPSPGSSWAKETGQIDIEAATTPDGLKLHPQPTTDPLDPLNWTKLRKNTILAIVMFKYFLFTYLTTTTVPSFPDIQDQFGISFSEVNWTVAIPALGLAVGPLLWSSLSDIYGRRIIFIVGSVISLAATCGAAAAPTYGDTWRPASSKVSASARRQPSEWQLRGQKLGLWVLALDTGLLVGPIFGGFLNLASAAWINWFNAILFGVLLVLELLFMPETLYPRNLMLSRMPPSPESPDLTDNEKSDPVPAPPSDIELPRTTALPFLNFKPVPGLRHPKPWDTIIRFALTFKQPVVALAVLGYSFIWYWWVLSVVTMAPAAYAQYTPLIQGLLFIGLLLGTVFSEIFCSGRLSDWIVARLAKKNGGSRIPEMRLWLAYPALVITAVGLIVWGISIDKGYHWMVGQVAFFLFAAGIQMGNTVTSSYIVDSYPLQSMSVITFYAVFINLSAFINPFFIAVWQESSGWTMTFAGQGIIVFFGGLILYGGLQLFGGKLREKTPQPTWVNPEFDTTL</sequence>
<dbReference type="PANTHER" id="PTHR23502">
    <property type="entry name" value="MAJOR FACILITATOR SUPERFAMILY"/>
    <property type="match status" value="1"/>
</dbReference>
<comment type="caution">
    <text evidence="7">The sequence shown here is derived from an EMBL/GenBank/DDBJ whole genome shotgun (WGS) entry which is preliminary data.</text>
</comment>
<dbReference type="Gene3D" id="1.20.1250.20">
    <property type="entry name" value="MFS general substrate transporter like domains"/>
    <property type="match status" value="1"/>
</dbReference>
<dbReference type="SUPFAM" id="SSF103473">
    <property type="entry name" value="MFS general substrate transporter"/>
    <property type="match status" value="1"/>
</dbReference>
<feature type="region of interest" description="Disordered" evidence="5">
    <location>
        <begin position="1"/>
        <end position="22"/>
    </location>
</feature>
<feature type="transmembrane region" description="Helical" evidence="6">
    <location>
        <begin position="300"/>
        <end position="327"/>
    </location>
</feature>
<dbReference type="GO" id="GO:0005886">
    <property type="term" value="C:plasma membrane"/>
    <property type="evidence" value="ECO:0007669"/>
    <property type="project" value="TreeGrafter"/>
</dbReference>
<dbReference type="Proteomes" id="UP000838763">
    <property type="component" value="Unassembled WGS sequence"/>
</dbReference>
<keyword evidence="2 6" id="KW-0812">Transmembrane</keyword>
<feature type="transmembrane region" description="Helical" evidence="6">
    <location>
        <begin position="94"/>
        <end position="112"/>
    </location>
</feature>
<dbReference type="InterPro" id="IPR036259">
    <property type="entry name" value="MFS_trans_sf"/>
</dbReference>
<dbReference type="OrthoDB" id="2585655at2759"/>
<dbReference type="EMBL" id="CALLCH030000010">
    <property type="protein sequence ID" value="CAI4214097.1"/>
    <property type="molecule type" value="Genomic_DNA"/>
</dbReference>
<feature type="transmembrane region" description="Helical" evidence="6">
    <location>
        <begin position="333"/>
        <end position="358"/>
    </location>
</feature>
<name>A0A9P1MA72_9PEZI</name>
<evidence type="ECO:0000256" key="1">
    <source>
        <dbReference type="ARBA" id="ARBA00004141"/>
    </source>
</evidence>
<evidence type="ECO:0000256" key="6">
    <source>
        <dbReference type="SAM" id="Phobius"/>
    </source>
</evidence>
<feature type="transmembrane region" description="Helical" evidence="6">
    <location>
        <begin position="201"/>
        <end position="222"/>
    </location>
</feature>
<evidence type="ECO:0000256" key="5">
    <source>
        <dbReference type="SAM" id="MobiDB-lite"/>
    </source>
</evidence>
<keyword evidence="8" id="KW-1185">Reference proteome</keyword>
<comment type="subcellular location">
    <subcellularLocation>
        <location evidence="1">Membrane</location>
        <topology evidence="1">Multi-pass membrane protein</topology>
    </subcellularLocation>
</comment>
<dbReference type="GO" id="GO:0022857">
    <property type="term" value="F:transmembrane transporter activity"/>
    <property type="evidence" value="ECO:0007669"/>
    <property type="project" value="InterPro"/>
</dbReference>
<gene>
    <name evidence="7" type="ORF">PPNO1_LOCUS3829</name>
</gene>
<feature type="transmembrane region" description="Helical" evidence="6">
    <location>
        <begin position="470"/>
        <end position="492"/>
    </location>
</feature>
<dbReference type="Gene3D" id="1.20.1720.10">
    <property type="entry name" value="Multidrug resistance protein D"/>
    <property type="match status" value="1"/>
</dbReference>
<evidence type="ECO:0000313" key="8">
    <source>
        <dbReference type="Proteomes" id="UP000838763"/>
    </source>
</evidence>
<organism evidence="7 8">
    <name type="scientific">Parascedosporium putredinis</name>
    <dbReference type="NCBI Taxonomy" id="1442378"/>
    <lineage>
        <taxon>Eukaryota</taxon>
        <taxon>Fungi</taxon>
        <taxon>Dikarya</taxon>
        <taxon>Ascomycota</taxon>
        <taxon>Pezizomycotina</taxon>
        <taxon>Sordariomycetes</taxon>
        <taxon>Hypocreomycetidae</taxon>
        <taxon>Microascales</taxon>
        <taxon>Microascaceae</taxon>
        <taxon>Parascedosporium</taxon>
    </lineage>
</organism>
<feature type="transmembrane region" description="Helical" evidence="6">
    <location>
        <begin position="57"/>
        <end position="74"/>
    </location>
</feature>
<evidence type="ECO:0000256" key="3">
    <source>
        <dbReference type="ARBA" id="ARBA00022989"/>
    </source>
</evidence>
<evidence type="ECO:0000256" key="4">
    <source>
        <dbReference type="ARBA" id="ARBA00023136"/>
    </source>
</evidence>
<dbReference type="Pfam" id="PF07690">
    <property type="entry name" value="MFS_1"/>
    <property type="match status" value="2"/>
</dbReference>
<accession>A0A9P1MA72</accession>
<dbReference type="AlphaFoldDB" id="A0A9P1MA72"/>
<dbReference type="InterPro" id="IPR011701">
    <property type="entry name" value="MFS"/>
</dbReference>
<feature type="region of interest" description="Disordered" evidence="5">
    <location>
        <begin position="237"/>
        <end position="260"/>
    </location>
</feature>
<reference evidence="7" key="1">
    <citation type="submission" date="2022-11" db="EMBL/GenBank/DDBJ databases">
        <authorList>
            <person name="Scott C."/>
            <person name="Bruce N."/>
        </authorList>
    </citation>
    <scope>NUCLEOTIDE SEQUENCE</scope>
</reference>
<evidence type="ECO:0000313" key="7">
    <source>
        <dbReference type="EMBL" id="CAI4214097.1"/>
    </source>
</evidence>
<proteinExistence type="predicted"/>
<keyword evidence="4 6" id="KW-0472">Membrane</keyword>
<dbReference type="PANTHER" id="PTHR23502:SF139">
    <property type="entry name" value="MAJOR FACILITATOR SUPERFAMILY (MFS) PROFILE DOMAIN-CONTAINING PROTEIN-RELATED"/>
    <property type="match status" value="1"/>
</dbReference>
<evidence type="ECO:0000256" key="2">
    <source>
        <dbReference type="ARBA" id="ARBA00022692"/>
    </source>
</evidence>
<protein>
    <recommendedName>
        <fullName evidence="9">MFS transporter</fullName>
    </recommendedName>
</protein>